<dbReference type="HOGENOM" id="CLU_2795610_0_0_1"/>
<organism evidence="2 3">
    <name type="scientific">Sphaerobolus stellatus (strain SS14)</name>
    <dbReference type="NCBI Taxonomy" id="990650"/>
    <lineage>
        <taxon>Eukaryota</taxon>
        <taxon>Fungi</taxon>
        <taxon>Dikarya</taxon>
        <taxon>Basidiomycota</taxon>
        <taxon>Agaricomycotina</taxon>
        <taxon>Agaricomycetes</taxon>
        <taxon>Phallomycetidae</taxon>
        <taxon>Geastrales</taxon>
        <taxon>Sphaerobolaceae</taxon>
        <taxon>Sphaerobolus</taxon>
    </lineage>
</organism>
<sequence length="68" mass="7051">MYLFKPVFVAILSITFVGAVAVPATSPRDIISSLQVRACGGVCRSVNQCSTGCVCEPISNTIGTCVQA</sequence>
<name>A0A0C9V2E2_SPHS4</name>
<dbReference type="Proteomes" id="UP000054279">
    <property type="component" value="Unassembled WGS sequence"/>
</dbReference>
<dbReference type="EMBL" id="KN837138">
    <property type="protein sequence ID" value="KIJ41189.1"/>
    <property type="molecule type" value="Genomic_DNA"/>
</dbReference>
<accession>A0A0C9V2E2</accession>
<evidence type="ECO:0000313" key="2">
    <source>
        <dbReference type="EMBL" id="KIJ41189.1"/>
    </source>
</evidence>
<evidence type="ECO:0000313" key="3">
    <source>
        <dbReference type="Proteomes" id="UP000054279"/>
    </source>
</evidence>
<keyword evidence="3" id="KW-1185">Reference proteome</keyword>
<feature type="signal peptide" evidence="1">
    <location>
        <begin position="1"/>
        <end position="21"/>
    </location>
</feature>
<evidence type="ECO:0008006" key="4">
    <source>
        <dbReference type="Google" id="ProtNLM"/>
    </source>
</evidence>
<dbReference type="AlphaFoldDB" id="A0A0C9V2E2"/>
<proteinExistence type="predicted"/>
<gene>
    <name evidence="2" type="ORF">M422DRAFT_31815</name>
</gene>
<keyword evidence="1" id="KW-0732">Signal</keyword>
<reference evidence="2 3" key="1">
    <citation type="submission" date="2014-06" db="EMBL/GenBank/DDBJ databases">
        <title>Evolutionary Origins and Diversification of the Mycorrhizal Mutualists.</title>
        <authorList>
            <consortium name="DOE Joint Genome Institute"/>
            <consortium name="Mycorrhizal Genomics Consortium"/>
            <person name="Kohler A."/>
            <person name="Kuo A."/>
            <person name="Nagy L.G."/>
            <person name="Floudas D."/>
            <person name="Copeland A."/>
            <person name="Barry K.W."/>
            <person name="Cichocki N."/>
            <person name="Veneault-Fourrey C."/>
            <person name="LaButti K."/>
            <person name="Lindquist E.A."/>
            <person name="Lipzen A."/>
            <person name="Lundell T."/>
            <person name="Morin E."/>
            <person name="Murat C."/>
            <person name="Riley R."/>
            <person name="Ohm R."/>
            <person name="Sun H."/>
            <person name="Tunlid A."/>
            <person name="Henrissat B."/>
            <person name="Grigoriev I.V."/>
            <person name="Hibbett D.S."/>
            <person name="Martin F."/>
        </authorList>
    </citation>
    <scope>NUCLEOTIDE SEQUENCE [LARGE SCALE GENOMIC DNA]</scope>
    <source>
        <strain evidence="2 3">SS14</strain>
    </source>
</reference>
<feature type="chain" id="PRO_5002204426" description="Extracellular membrane protein CFEM domain-containing protein" evidence="1">
    <location>
        <begin position="22"/>
        <end position="68"/>
    </location>
</feature>
<protein>
    <recommendedName>
        <fullName evidence="4">Extracellular membrane protein CFEM domain-containing protein</fullName>
    </recommendedName>
</protein>
<evidence type="ECO:0000256" key="1">
    <source>
        <dbReference type="SAM" id="SignalP"/>
    </source>
</evidence>